<comment type="caution">
    <text evidence="1">The sequence shown here is derived from an EMBL/GenBank/DDBJ whole genome shotgun (WGS) entry which is preliminary data.</text>
</comment>
<evidence type="ECO:0000313" key="2">
    <source>
        <dbReference type="Proteomes" id="UP000543836"/>
    </source>
</evidence>
<organism evidence="1 2">
    <name type="scientific">Rhizobium leucaenae</name>
    <dbReference type="NCBI Taxonomy" id="29450"/>
    <lineage>
        <taxon>Bacteria</taxon>
        <taxon>Pseudomonadati</taxon>
        <taxon>Pseudomonadota</taxon>
        <taxon>Alphaproteobacteria</taxon>
        <taxon>Hyphomicrobiales</taxon>
        <taxon>Rhizobiaceae</taxon>
        <taxon>Rhizobium/Agrobacterium group</taxon>
        <taxon>Rhizobium</taxon>
    </lineage>
</organism>
<sequence>MILDAKSGTCLKYDADFAQLSPLCDFIAGAETGKYVGRDNAPAAFAVLIT</sequence>
<gene>
    <name evidence="1" type="ORF">GGE60_002449</name>
</gene>
<dbReference type="EMBL" id="JACIIG010000005">
    <property type="protein sequence ID" value="MBB4568333.1"/>
    <property type="molecule type" value="Genomic_DNA"/>
</dbReference>
<dbReference type="AlphaFoldDB" id="A0A7W6ZU89"/>
<dbReference type="RefSeq" id="WP_154668553.1">
    <property type="nucleotide sequence ID" value="NZ_JACIIG010000005.1"/>
</dbReference>
<keyword evidence="2" id="KW-1185">Reference proteome</keyword>
<accession>A0A7W6ZU89</accession>
<dbReference type="Proteomes" id="UP000543836">
    <property type="component" value="Unassembled WGS sequence"/>
</dbReference>
<protein>
    <submittedName>
        <fullName evidence="1">Uncharacterized protein</fullName>
    </submittedName>
</protein>
<name>A0A7W6ZU89_9HYPH</name>
<evidence type="ECO:0000313" key="1">
    <source>
        <dbReference type="EMBL" id="MBB4568333.1"/>
    </source>
</evidence>
<proteinExistence type="predicted"/>
<reference evidence="1 2" key="1">
    <citation type="submission" date="2020-08" db="EMBL/GenBank/DDBJ databases">
        <title>Genomic Encyclopedia of Type Strains, Phase IV (KMG-V): Genome sequencing to study the core and pangenomes of soil and plant-associated prokaryotes.</title>
        <authorList>
            <person name="Whitman W."/>
        </authorList>
    </citation>
    <scope>NUCLEOTIDE SEQUENCE [LARGE SCALE GENOMIC DNA]</scope>
    <source>
        <strain evidence="1 2">SEMIA 492</strain>
    </source>
</reference>